<accession>A0A433D1Q3</accession>
<gene>
    <name evidence="1" type="ORF">BC936DRAFT_149040</name>
</gene>
<name>A0A433D1Q3_9FUNG</name>
<evidence type="ECO:0000313" key="1">
    <source>
        <dbReference type="EMBL" id="RUP44760.1"/>
    </source>
</evidence>
<reference evidence="1 2" key="1">
    <citation type="journal article" date="2018" name="New Phytol.">
        <title>Phylogenomics of Endogonaceae and evolution of mycorrhizas within Mucoromycota.</title>
        <authorList>
            <person name="Chang Y."/>
            <person name="Desiro A."/>
            <person name="Na H."/>
            <person name="Sandor L."/>
            <person name="Lipzen A."/>
            <person name="Clum A."/>
            <person name="Barry K."/>
            <person name="Grigoriev I.V."/>
            <person name="Martin F.M."/>
            <person name="Stajich J.E."/>
            <person name="Smith M.E."/>
            <person name="Bonito G."/>
            <person name="Spatafora J.W."/>
        </authorList>
    </citation>
    <scope>NUCLEOTIDE SEQUENCE [LARGE SCALE GENOMIC DNA]</scope>
    <source>
        <strain evidence="1 2">GMNB39</strain>
    </source>
</reference>
<dbReference type="Proteomes" id="UP000268093">
    <property type="component" value="Unassembled WGS sequence"/>
</dbReference>
<dbReference type="EMBL" id="RBNI01008367">
    <property type="protein sequence ID" value="RUP44760.1"/>
    <property type="molecule type" value="Genomic_DNA"/>
</dbReference>
<proteinExistence type="predicted"/>
<dbReference type="OrthoDB" id="5803672at2759"/>
<protein>
    <submittedName>
        <fullName evidence="1">Uncharacterized protein</fullName>
    </submittedName>
</protein>
<keyword evidence="2" id="KW-1185">Reference proteome</keyword>
<sequence length="506" mass="54809">MSRILCSQVYKPHLLQKIVQRSTATPLNNEMNKYSLACLACLAVLLVVTPALIKAYSFDATTIDPNNPEYCFSESGVTDMFTLFDCLDAFTVQKNDWDVSLSFTDLSRYDAAQPTAQERADFTATVTAMLNIDGDCSCVTVPTSISSYYAIATFTDTSKNSDFCVFYEKVRKRPQAARSSGYPPNHVVGIVHNYADIIFIYLFADPRFAPQSSRQAFTSTRKEYEKGWGVFVVPKTARQVSRFIHLSAPHPKWDLGTPQQAAYLFANSGAKSLLVDGRHRWAISTQSACISAGNHSLTDPTHDNNEVFHSASQAIHNWQINAPNTCPVTGGCAFIQIHGKGNDCDGSGGTVNSRIFVSNGLAGSSTLYQTYSTSPANRLAYYLSLEFGAGSGGVNMPINDTVCDLAAFTNVFGRIVNGVSNEPANNECIMAATDASAFNMNRFVHAEQSPDMRALSPDSCPSTGCSGASRSINTNWPAWNTALKKAFDATCVGGVPADSDSLLCPP</sequence>
<comment type="caution">
    <text evidence="1">The sequence shown here is derived from an EMBL/GenBank/DDBJ whole genome shotgun (WGS) entry which is preliminary data.</text>
</comment>
<evidence type="ECO:0000313" key="2">
    <source>
        <dbReference type="Proteomes" id="UP000268093"/>
    </source>
</evidence>
<dbReference type="AlphaFoldDB" id="A0A433D1Q3"/>
<organism evidence="1 2">
    <name type="scientific">Jimgerdemannia flammicorona</name>
    <dbReference type="NCBI Taxonomy" id="994334"/>
    <lineage>
        <taxon>Eukaryota</taxon>
        <taxon>Fungi</taxon>
        <taxon>Fungi incertae sedis</taxon>
        <taxon>Mucoromycota</taxon>
        <taxon>Mucoromycotina</taxon>
        <taxon>Endogonomycetes</taxon>
        <taxon>Endogonales</taxon>
        <taxon>Endogonaceae</taxon>
        <taxon>Jimgerdemannia</taxon>
    </lineage>
</organism>